<evidence type="ECO:0000313" key="14">
    <source>
        <dbReference type="Proteomes" id="UP000198379"/>
    </source>
</evidence>
<feature type="transmembrane region" description="Helical" evidence="10">
    <location>
        <begin position="278"/>
        <end position="296"/>
    </location>
</feature>
<evidence type="ECO:0000259" key="12">
    <source>
        <dbReference type="Pfam" id="PF13462"/>
    </source>
</evidence>
<dbReference type="PROSITE" id="PS00194">
    <property type="entry name" value="THIOREDOXIN_1"/>
    <property type="match status" value="1"/>
</dbReference>
<evidence type="ECO:0000256" key="10">
    <source>
        <dbReference type="SAM" id="Phobius"/>
    </source>
</evidence>
<comment type="subcellular location">
    <subcellularLocation>
        <location evidence="1">Membrane</location>
        <topology evidence="1">Multi-pass membrane protein</topology>
    </subcellularLocation>
</comment>
<dbReference type="SUPFAM" id="SSF52833">
    <property type="entry name" value="Thioredoxin-like"/>
    <property type="match status" value="1"/>
</dbReference>
<evidence type="ECO:0000256" key="1">
    <source>
        <dbReference type="ARBA" id="ARBA00004141"/>
    </source>
</evidence>
<evidence type="ECO:0000313" key="13">
    <source>
        <dbReference type="EMBL" id="SNR69973.1"/>
    </source>
</evidence>
<dbReference type="GO" id="GO:0048038">
    <property type="term" value="F:quinone binding"/>
    <property type="evidence" value="ECO:0007669"/>
    <property type="project" value="UniProtKB-KW"/>
</dbReference>
<proteinExistence type="inferred from homology"/>
<evidence type="ECO:0000256" key="4">
    <source>
        <dbReference type="ARBA" id="ARBA00022719"/>
    </source>
</evidence>
<keyword evidence="8" id="KW-1015">Disulfide bond</keyword>
<sequence>MAENISFNHVFLYLEKESIAFDKDEFLFQIQSHPDYPTLLSISDTLAFFNIDNGAIPFEASKIELLPDQFMGIMREANDEPQLYYIQKKDDKYITIKDKTPFEIDYETLESRWYNLIFLVEKPDIENTTVIKKDKTVMILSFLCIALFSLFYFTSNSTISKLLFILFPCVGILFSVAALKELFGTKSTLINKFCNITASTNCTSVVSSNKWKFFNSINFSDLSILFFSSQIFGLITFFLLGNFLEYFAIQKIVLITSIPVIVLSLYYQKFIEKKWCPICLTIASIVLLEIIYLFLLVDVGITISSKSLFIYAYILLVTIILWMVLKKMLSKQKKLKEFQIKTNRLLRNYSVFKNTLVITPKVTIPQNIGMILGNPKSNTHITIITNPFCGHCKEVHEIVNTILDKYRDQIQVKILFKTALELDNEETKRFFRILMTLYLENGEKVFTNALHDFFKSKDVKAWNQVYQIDTNNKAVDDIYDSMNHWCLENQINYTPEIYINGFKYPSEYEKEYLAFYINDLIEDVNF</sequence>
<feature type="transmembrane region" description="Helical" evidence="10">
    <location>
        <begin position="159"/>
        <end position="179"/>
    </location>
</feature>
<dbReference type="Pfam" id="PF07884">
    <property type="entry name" value="VKOR"/>
    <property type="match status" value="1"/>
</dbReference>
<dbReference type="EMBL" id="FZNY01000002">
    <property type="protein sequence ID" value="SNR69973.1"/>
    <property type="molecule type" value="Genomic_DNA"/>
</dbReference>
<evidence type="ECO:0000256" key="5">
    <source>
        <dbReference type="ARBA" id="ARBA00022989"/>
    </source>
</evidence>
<keyword evidence="4" id="KW-0874">Quinone</keyword>
<keyword evidence="13" id="KW-0413">Isomerase</keyword>
<reference evidence="13 14" key="1">
    <citation type="submission" date="2017-06" db="EMBL/GenBank/DDBJ databases">
        <authorList>
            <person name="Kim H.J."/>
            <person name="Triplett B.A."/>
        </authorList>
    </citation>
    <scope>NUCLEOTIDE SEQUENCE [LARGE SCALE GENOMIC DNA]</scope>
    <source>
        <strain evidence="13 14">DSM 25597</strain>
    </source>
</reference>
<feature type="domain" description="Vitamin K epoxide reductase" evidence="11">
    <location>
        <begin position="164"/>
        <end position="292"/>
    </location>
</feature>
<evidence type="ECO:0000256" key="9">
    <source>
        <dbReference type="ARBA" id="ARBA00023284"/>
    </source>
</evidence>
<keyword evidence="7 10" id="KW-0472">Membrane</keyword>
<keyword evidence="3 10" id="KW-0812">Transmembrane</keyword>
<evidence type="ECO:0000259" key="11">
    <source>
        <dbReference type="Pfam" id="PF07884"/>
    </source>
</evidence>
<dbReference type="GO" id="GO:0016491">
    <property type="term" value="F:oxidoreductase activity"/>
    <property type="evidence" value="ECO:0007669"/>
    <property type="project" value="UniProtKB-KW"/>
</dbReference>
<evidence type="ECO:0000256" key="6">
    <source>
        <dbReference type="ARBA" id="ARBA00023002"/>
    </source>
</evidence>
<name>A0A238YH82_9FLAO</name>
<feature type="transmembrane region" description="Helical" evidence="10">
    <location>
        <begin position="308"/>
        <end position="325"/>
    </location>
</feature>
<dbReference type="Gene3D" id="3.40.30.10">
    <property type="entry name" value="Glutaredoxin"/>
    <property type="match status" value="1"/>
</dbReference>
<gene>
    <name evidence="13" type="ORF">SAMN06265376_10234</name>
</gene>
<keyword evidence="5 10" id="KW-1133">Transmembrane helix</keyword>
<protein>
    <submittedName>
        <fullName evidence="13">Protein-disulfide isomerase</fullName>
    </submittedName>
</protein>
<keyword evidence="14" id="KW-1185">Reference proteome</keyword>
<feature type="transmembrane region" description="Helical" evidence="10">
    <location>
        <begin position="222"/>
        <end position="240"/>
    </location>
</feature>
<dbReference type="AlphaFoldDB" id="A0A238YH82"/>
<organism evidence="13 14">
    <name type="scientific">Dokdonia pacifica</name>
    <dbReference type="NCBI Taxonomy" id="1627892"/>
    <lineage>
        <taxon>Bacteria</taxon>
        <taxon>Pseudomonadati</taxon>
        <taxon>Bacteroidota</taxon>
        <taxon>Flavobacteriia</taxon>
        <taxon>Flavobacteriales</taxon>
        <taxon>Flavobacteriaceae</taxon>
        <taxon>Dokdonia</taxon>
    </lineage>
</organism>
<evidence type="ECO:0000256" key="2">
    <source>
        <dbReference type="ARBA" id="ARBA00006214"/>
    </source>
</evidence>
<dbReference type="OrthoDB" id="1100563at2"/>
<dbReference type="GO" id="GO:0016853">
    <property type="term" value="F:isomerase activity"/>
    <property type="evidence" value="ECO:0007669"/>
    <property type="project" value="UniProtKB-KW"/>
</dbReference>
<keyword evidence="9" id="KW-0676">Redox-active center</keyword>
<dbReference type="InterPro" id="IPR038354">
    <property type="entry name" value="VKOR_sf"/>
</dbReference>
<dbReference type="InterPro" id="IPR017937">
    <property type="entry name" value="Thioredoxin_CS"/>
</dbReference>
<accession>A0A238YH82</accession>
<feature type="transmembrane region" description="Helical" evidence="10">
    <location>
        <begin position="136"/>
        <end position="153"/>
    </location>
</feature>
<dbReference type="Pfam" id="PF13462">
    <property type="entry name" value="Thioredoxin_4"/>
    <property type="match status" value="1"/>
</dbReference>
<dbReference type="CDD" id="cd12921">
    <property type="entry name" value="VKOR_4"/>
    <property type="match status" value="1"/>
</dbReference>
<evidence type="ECO:0000256" key="8">
    <source>
        <dbReference type="ARBA" id="ARBA00023157"/>
    </source>
</evidence>
<dbReference type="Gene3D" id="1.20.1440.130">
    <property type="entry name" value="VKOR domain"/>
    <property type="match status" value="1"/>
</dbReference>
<dbReference type="InterPro" id="IPR012336">
    <property type="entry name" value="Thioredoxin-like_fold"/>
</dbReference>
<comment type="similarity">
    <text evidence="2">Belongs to the VKOR family.</text>
</comment>
<dbReference type="RefSeq" id="WP_089370823.1">
    <property type="nucleotide sequence ID" value="NZ_BMEP01000001.1"/>
</dbReference>
<evidence type="ECO:0000256" key="7">
    <source>
        <dbReference type="ARBA" id="ARBA00023136"/>
    </source>
</evidence>
<keyword evidence="6" id="KW-0560">Oxidoreductase</keyword>
<dbReference type="InterPro" id="IPR012932">
    <property type="entry name" value="VKOR"/>
</dbReference>
<evidence type="ECO:0000256" key="3">
    <source>
        <dbReference type="ARBA" id="ARBA00022692"/>
    </source>
</evidence>
<dbReference type="GO" id="GO:0016020">
    <property type="term" value="C:membrane"/>
    <property type="evidence" value="ECO:0007669"/>
    <property type="project" value="UniProtKB-SubCell"/>
</dbReference>
<dbReference type="InterPro" id="IPR036249">
    <property type="entry name" value="Thioredoxin-like_sf"/>
</dbReference>
<feature type="domain" description="Thioredoxin-like fold" evidence="12">
    <location>
        <begin position="369"/>
        <end position="506"/>
    </location>
</feature>
<feature type="transmembrane region" description="Helical" evidence="10">
    <location>
        <begin position="246"/>
        <end position="266"/>
    </location>
</feature>
<dbReference type="Proteomes" id="UP000198379">
    <property type="component" value="Unassembled WGS sequence"/>
</dbReference>